<dbReference type="EMBL" id="JACAZH010000034">
    <property type="protein sequence ID" value="KAF7337304.1"/>
    <property type="molecule type" value="Genomic_DNA"/>
</dbReference>
<keyword evidence="3" id="KW-1185">Reference proteome</keyword>
<organism evidence="2 3">
    <name type="scientific">Mycena sanguinolenta</name>
    <dbReference type="NCBI Taxonomy" id="230812"/>
    <lineage>
        <taxon>Eukaryota</taxon>
        <taxon>Fungi</taxon>
        <taxon>Dikarya</taxon>
        <taxon>Basidiomycota</taxon>
        <taxon>Agaricomycotina</taxon>
        <taxon>Agaricomycetes</taxon>
        <taxon>Agaricomycetidae</taxon>
        <taxon>Agaricales</taxon>
        <taxon>Marasmiineae</taxon>
        <taxon>Mycenaceae</taxon>
        <taxon>Mycena</taxon>
    </lineage>
</organism>
<name>A0A8H6XAQ9_9AGAR</name>
<sequence length="302" mass="32526">MPPSLPALPALRSRASQPLQVIRILWVVLCLALLVVAGRTGWRMATGNTMVYAAALPSSQSSTSAVPAGSARTSRTMSRKDARATSIPAARSFQFSLVPEVYSSLLFLDCPELHRCCGARQLRQRFAYGGNAQPAISGMDSRHLSVSAGCSRRFSRSALHLARSNQRLDGANLRLKNYHSSGLVRLHDIGTVVDRGDLAGISAQHPHGMNGRTSEDQVQDQVKWRRNDGSGSNANVVHEQETGNGEDRDLIAAMDTTFAAFVDADTRLHELYSPADTTYERPAVLAAPQSFGARRGGGDLGS</sequence>
<feature type="compositionally biased region" description="Polar residues" evidence="1">
    <location>
        <begin position="61"/>
        <end position="76"/>
    </location>
</feature>
<feature type="region of interest" description="Disordered" evidence="1">
    <location>
        <begin position="226"/>
        <end position="246"/>
    </location>
</feature>
<dbReference type="Proteomes" id="UP000623467">
    <property type="component" value="Unassembled WGS sequence"/>
</dbReference>
<feature type="region of interest" description="Disordered" evidence="1">
    <location>
        <begin position="61"/>
        <end position="81"/>
    </location>
</feature>
<evidence type="ECO:0000256" key="1">
    <source>
        <dbReference type="SAM" id="MobiDB-lite"/>
    </source>
</evidence>
<dbReference type="AlphaFoldDB" id="A0A8H6XAQ9"/>
<reference evidence="2" key="1">
    <citation type="submission" date="2020-05" db="EMBL/GenBank/DDBJ databases">
        <title>Mycena genomes resolve the evolution of fungal bioluminescence.</title>
        <authorList>
            <person name="Tsai I.J."/>
        </authorList>
    </citation>
    <scope>NUCLEOTIDE SEQUENCE</scope>
    <source>
        <strain evidence="2">160909Yilan</strain>
    </source>
</reference>
<proteinExistence type="predicted"/>
<protein>
    <submittedName>
        <fullName evidence="2">Uncharacterized protein</fullName>
    </submittedName>
</protein>
<accession>A0A8H6XAQ9</accession>
<evidence type="ECO:0000313" key="3">
    <source>
        <dbReference type="Proteomes" id="UP000623467"/>
    </source>
</evidence>
<gene>
    <name evidence="2" type="ORF">MSAN_02255600</name>
</gene>
<evidence type="ECO:0000313" key="2">
    <source>
        <dbReference type="EMBL" id="KAF7337304.1"/>
    </source>
</evidence>
<comment type="caution">
    <text evidence="2">The sequence shown here is derived from an EMBL/GenBank/DDBJ whole genome shotgun (WGS) entry which is preliminary data.</text>
</comment>